<feature type="domain" description="Carboxylesterase type B" evidence="4">
    <location>
        <begin position="414"/>
        <end position="536"/>
    </location>
</feature>
<keyword evidence="2 3" id="KW-0378">Hydrolase</keyword>
<dbReference type="InterPro" id="IPR050654">
    <property type="entry name" value="AChE-related_enzymes"/>
</dbReference>
<evidence type="ECO:0000256" key="1">
    <source>
        <dbReference type="ARBA" id="ARBA00005964"/>
    </source>
</evidence>
<keyword evidence="3" id="KW-0732">Signal</keyword>
<dbReference type="Pfam" id="PF00135">
    <property type="entry name" value="COesterase"/>
    <property type="match status" value="2"/>
</dbReference>
<dbReference type="EMBL" id="JAPDMQ010000096">
    <property type="protein sequence ID" value="KAK0535432.1"/>
    <property type="molecule type" value="Genomic_DNA"/>
</dbReference>
<sequence>MQVQRIRQSGAGLLFSCSLVWLMLATVLPTLAASTSSPGLLKLRQTSKTSASSTGSLLLVNTTSGKVRGQQVGSLYTYLGIPFGQSTAGKNRFRAPVPVSYSYKTLDATQFGPSCPQLVNNISRLVSSFTDSSPPELDQQSEDCLSVNVFVRDTTRAKASSLTNGKGGAAVLIWIFGGSFQYGTSASSLYNAEDFVSKQDDLIVVSFNYRTNIFGFPLSPQIRDMDANTGWNRGLQDRDLAIKWVHDNIAQFGGDPNRITLFGESAGGVSVDTWAFANANNPNPIVKGIIVQSGAVQGLDLSLADVSTNWARPLSSWNLVANHLLVKCGLKNDAAQLACMQNVDFSVLLDAVILSGAVFGPSVDNKLYFDDWKGRSSRGQFAKVPMLIGSNKDEGTILSGLFLSDITGMLTQSSLITPLIFTCPAKQEANDRATNGVPTWRYLYHGNWDNMNSGIPQLGAYHFSEVPVVFRTYPAAYLSNPAIPVAIPEQQTQVSDWMQGAWAAFARNPQSGLTAYGWPRYSAFTKSLAHIARNNSATAAFALPDPIDLGCAVGVPLESTLYTLVRKIASAL</sequence>
<comment type="similarity">
    <text evidence="1 3">Belongs to the type-B carboxylesterase/lipase family.</text>
</comment>
<comment type="caution">
    <text evidence="5">The sequence shown here is derived from an EMBL/GenBank/DDBJ whole genome shotgun (WGS) entry which is preliminary data.</text>
</comment>
<evidence type="ECO:0000256" key="3">
    <source>
        <dbReference type="RuleBase" id="RU361235"/>
    </source>
</evidence>
<evidence type="ECO:0000313" key="5">
    <source>
        <dbReference type="EMBL" id="KAK0535432.1"/>
    </source>
</evidence>
<dbReference type="AlphaFoldDB" id="A0AAN6GDG8"/>
<reference evidence="5" key="1">
    <citation type="journal article" date="2023" name="PhytoFront">
        <title>Draft Genome Resources of Seven Strains of Tilletia horrida, Causal Agent of Kernel Smut of Rice.</title>
        <authorList>
            <person name="Khanal S."/>
            <person name="Antony Babu S."/>
            <person name="Zhou X.G."/>
        </authorList>
    </citation>
    <scope>NUCLEOTIDE SEQUENCE</scope>
    <source>
        <strain evidence="5">TX3</strain>
    </source>
</reference>
<gene>
    <name evidence="5" type="ORF">OC842_002326</name>
</gene>
<dbReference type="EC" id="3.1.1.-" evidence="3"/>
<dbReference type="SUPFAM" id="SSF53474">
    <property type="entry name" value="alpha/beta-Hydrolases"/>
    <property type="match status" value="1"/>
</dbReference>
<dbReference type="InterPro" id="IPR002018">
    <property type="entry name" value="CarbesteraseB"/>
</dbReference>
<proteinExistence type="inferred from homology"/>
<dbReference type="InterPro" id="IPR019826">
    <property type="entry name" value="Carboxylesterase_B_AS"/>
</dbReference>
<dbReference type="GO" id="GO:0052689">
    <property type="term" value="F:carboxylic ester hydrolase activity"/>
    <property type="evidence" value="ECO:0007669"/>
    <property type="project" value="TreeGrafter"/>
</dbReference>
<dbReference type="Gene3D" id="3.40.50.1820">
    <property type="entry name" value="alpha/beta hydrolase"/>
    <property type="match status" value="2"/>
</dbReference>
<keyword evidence="6" id="KW-1185">Reference proteome</keyword>
<protein>
    <recommendedName>
        <fullName evidence="3">Carboxylic ester hydrolase</fullName>
        <ecNumber evidence="3">3.1.1.-</ecNumber>
    </recommendedName>
</protein>
<feature type="domain" description="Carboxylesterase type B" evidence="4">
    <location>
        <begin position="59"/>
        <end position="401"/>
    </location>
</feature>
<organism evidence="5 6">
    <name type="scientific">Tilletia horrida</name>
    <dbReference type="NCBI Taxonomy" id="155126"/>
    <lineage>
        <taxon>Eukaryota</taxon>
        <taxon>Fungi</taxon>
        <taxon>Dikarya</taxon>
        <taxon>Basidiomycota</taxon>
        <taxon>Ustilaginomycotina</taxon>
        <taxon>Exobasidiomycetes</taxon>
        <taxon>Tilletiales</taxon>
        <taxon>Tilletiaceae</taxon>
        <taxon>Tilletia</taxon>
    </lineage>
</organism>
<dbReference type="PROSITE" id="PS00122">
    <property type="entry name" value="CARBOXYLESTERASE_B_1"/>
    <property type="match status" value="1"/>
</dbReference>
<evidence type="ECO:0000256" key="2">
    <source>
        <dbReference type="ARBA" id="ARBA00022801"/>
    </source>
</evidence>
<accession>A0AAN6GDG8</accession>
<dbReference type="InterPro" id="IPR029058">
    <property type="entry name" value="AB_hydrolase_fold"/>
</dbReference>
<evidence type="ECO:0000313" key="6">
    <source>
        <dbReference type="Proteomes" id="UP001176521"/>
    </source>
</evidence>
<feature type="signal peptide" evidence="3">
    <location>
        <begin position="1"/>
        <end position="32"/>
    </location>
</feature>
<dbReference type="PANTHER" id="PTHR43918:SF4">
    <property type="entry name" value="CARBOXYLIC ESTER HYDROLASE"/>
    <property type="match status" value="1"/>
</dbReference>
<name>A0AAN6GDG8_9BASI</name>
<dbReference type="Proteomes" id="UP001176521">
    <property type="component" value="Unassembled WGS sequence"/>
</dbReference>
<feature type="chain" id="PRO_5042667339" description="Carboxylic ester hydrolase" evidence="3">
    <location>
        <begin position="33"/>
        <end position="572"/>
    </location>
</feature>
<dbReference type="PANTHER" id="PTHR43918">
    <property type="entry name" value="ACETYLCHOLINESTERASE"/>
    <property type="match status" value="1"/>
</dbReference>
<evidence type="ECO:0000259" key="4">
    <source>
        <dbReference type="Pfam" id="PF00135"/>
    </source>
</evidence>